<comment type="caution">
    <text evidence="3">The sequence shown here is derived from an EMBL/GenBank/DDBJ whole genome shotgun (WGS) entry which is preliminary data.</text>
</comment>
<feature type="region of interest" description="Disordered" evidence="2">
    <location>
        <begin position="1"/>
        <end position="21"/>
    </location>
</feature>
<dbReference type="EMBL" id="BMMZ01000008">
    <property type="protein sequence ID" value="GGL70561.1"/>
    <property type="molecule type" value="Genomic_DNA"/>
</dbReference>
<evidence type="ECO:0000256" key="2">
    <source>
        <dbReference type="SAM" id="MobiDB-lite"/>
    </source>
</evidence>
<accession>A0A917SDD0</accession>
<feature type="compositionally biased region" description="Polar residues" evidence="2">
    <location>
        <begin position="7"/>
        <end position="21"/>
    </location>
</feature>
<sequence length="62" mass="6917">MNKGDQMPNTTHTSDQPITSTPDLPLVIELLQNQLDDLTATVRAQQAELTRQATRIADLERT</sequence>
<proteinExistence type="predicted"/>
<evidence type="ECO:0000313" key="3">
    <source>
        <dbReference type="EMBL" id="GGL70561.1"/>
    </source>
</evidence>
<evidence type="ECO:0000313" key="4">
    <source>
        <dbReference type="Proteomes" id="UP000613840"/>
    </source>
</evidence>
<dbReference type="Proteomes" id="UP000613840">
    <property type="component" value="Unassembled WGS sequence"/>
</dbReference>
<keyword evidence="1" id="KW-0175">Coiled coil</keyword>
<feature type="coiled-coil region" evidence="1">
    <location>
        <begin position="28"/>
        <end position="62"/>
    </location>
</feature>
<reference evidence="3" key="2">
    <citation type="submission" date="2020-09" db="EMBL/GenBank/DDBJ databases">
        <authorList>
            <person name="Sun Q."/>
            <person name="Zhou Y."/>
        </authorList>
    </citation>
    <scope>NUCLEOTIDE SEQUENCE</scope>
    <source>
        <strain evidence="3">CGMCC 4.7306</strain>
    </source>
</reference>
<reference evidence="3" key="1">
    <citation type="journal article" date="2014" name="Int. J. Syst. Evol. Microbiol.">
        <title>Complete genome sequence of Corynebacterium casei LMG S-19264T (=DSM 44701T), isolated from a smear-ripened cheese.</title>
        <authorList>
            <consortium name="US DOE Joint Genome Institute (JGI-PGF)"/>
            <person name="Walter F."/>
            <person name="Albersmeier A."/>
            <person name="Kalinowski J."/>
            <person name="Ruckert C."/>
        </authorList>
    </citation>
    <scope>NUCLEOTIDE SEQUENCE</scope>
    <source>
        <strain evidence="3">CGMCC 4.7306</strain>
    </source>
</reference>
<protein>
    <submittedName>
        <fullName evidence="3">Uncharacterized protein</fullName>
    </submittedName>
</protein>
<evidence type="ECO:0000256" key="1">
    <source>
        <dbReference type="SAM" id="Coils"/>
    </source>
</evidence>
<gene>
    <name evidence="3" type="ORF">GCM10011575_31290</name>
</gene>
<dbReference type="AlphaFoldDB" id="A0A917SDD0"/>
<keyword evidence="4" id="KW-1185">Reference proteome</keyword>
<organism evidence="3 4">
    <name type="scientific">Microlunatus endophyticus</name>
    <dbReference type="NCBI Taxonomy" id="1716077"/>
    <lineage>
        <taxon>Bacteria</taxon>
        <taxon>Bacillati</taxon>
        <taxon>Actinomycetota</taxon>
        <taxon>Actinomycetes</taxon>
        <taxon>Propionibacteriales</taxon>
        <taxon>Propionibacteriaceae</taxon>
        <taxon>Microlunatus</taxon>
    </lineage>
</organism>
<name>A0A917SDD0_9ACTN</name>